<reference evidence="2 3" key="1">
    <citation type="submission" date="2021-03" db="EMBL/GenBank/DDBJ databases">
        <title>Whole genome sequence of Metabacillus bambusae BG109.</title>
        <authorList>
            <person name="Jeong J.W."/>
        </authorList>
    </citation>
    <scope>NUCLEOTIDE SEQUENCE [LARGE SCALE GENOMIC DNA]</scope>
    <source>
        <strain evidence="2 3">BG109</strain>
    </source>
</reference>
<dbReference type="InterPro" id="IPR018745">
    <property type="entry name" value="MpsC"/>
</dbReference>
<proteinExistence type="predicted"/>
<accession>A0ABS3N3U8</accession>
<dbReference type="Pfam" id="PF10057">
    <property type="entry name" value="MpsC"/>
    <property type="match status" value="1"/>
</dbReference>
<keyword evidence="3" id="KW-1185">Reference proteome</keyword>
<comment type="caution">
    <text evidence="2">The sequence shown here is derived from an EMBL/GenBank/DDBJ whole genome shotgun (WGS) entry which is preliminary data.</text>
</comment>
<name>A0ABS3N3U8_9BACI</name>
<protein>
    <submittedName>
        <fullName evidence="2">DUF2294 family protein</fullName>
    </submittedName>
</protein>
<sequence>MIKTRNNHEDVTYLNSYISKVLKKNFGKGPATCFTSLTNDKMFIYMKHFITPAEEVLLKKNELHLAYKTRSVVVESIFDVVKDEIKKVLGIVFTSIQHDWDFHHNTGILLLGKESALHLNNFALKSDQMYSEIQKICSEVHKLPDQINIVNATPSIYYIEYSGFKSRIEHVLYTKGYDDLLLDWCNEVKKTYRKNKRLFETCLNTSIEDIFTILDYERDRGTIIFYVK</sequence>
<evidence type="ECO:0000313" key="3">
    <source>
        <dbReference type="Proteomes" id="UP000663981"/>
    </source>
</evidence>
<evidence type="ECO:0000259" key="1">
    <source>
        <dbReference type="Pfam" id="PF10057"/>
    </source>
</evidence>
<dbReference type="EMBL" id="JAGDEL010000011">
    <property type="protein sequence ID" value="MBO1512991.1"/>
    <property type="molecule type" value="Genomic_DNA"/>
</dbReference>
<gene>
    <name evidence="2" type="ORF">I7822_15140</name>
</gene>
<feature type="domain" description="Na+-translocating membrane potential-generating system MpsC" evidence="1">
    <location>
        <begin position="14"/>
        <end position="109"/>
    </location>
</feature>
<dbReference type="Proteomes" id="UP000663981">
    <property type="component" value="Unassembled WGS sequence"/>
</dbReference>
<evidence type="ECO:0000313" key="2">
    <source>
        <dbReference type="EMBL" id="MBO1512991.1"/>
    </source>
</evidence>
<dbReference type="RefSeq" id="WP_207979623.1">
    <property type="nucleotide sequence ID" value="NZ_JAGDEL010000011.1"/>
</dbReference>
<organism evidence="2 3">
    <name type="scientific">Metabacillus bambusae</name>
    <dbReference type="NCBI Taxonomy" id="2795218"/>
    <lineage>
        <taxon>Bacteria</taxon>
        <taxon>Bacillati</taxon>
        <taxon>Bacillota</taxon>
        <taxon>Bacilli</taxon>
        <taxon>Bacillales</taxon>
        <taxon>Bacillaceae</taxon>
        <taxon>Metabacillus</taxon>
    </lineage>
</organism>